<comment type="catalytic activity">
    <reaction evidence="8">
        <text>[protein-PII]-uridylyl-L-tyrosine + H2O = [protein-PII]-L-tyrosine + UMP + H(+)</text>
        <dbReference type="Rhea" id="RHEA:48600"/>
        <dbReference type="Rhea" id="RHEA-COMP:12147"/>
        <dbReference type="Rhea" id="RHEA-COMP:12148"/>
        <dbReference type="ChEBI" id="CHEBI:15377"/>
        <dbReference type="ChEBI" id="CHEBI:15378"/>
        <dbReference type="ChEBI" id="CHEBI:46858"/>
        <dbReference type="ChEBI" id="CHEBI:57865"/>
        <dbReference type="ChEBI" id="CHEBI:90602"/>
    </reaction>
</comment>
<dbReference type="EC" id="2.7.7.59" evidence="8"/>
<evidence type="ECO:0000256" key="5">
    <source>
        <dbReference type="ARBA" id="ARBA00022842"/>
    </source>
</evidence>
<dbReference type="EC" id="3.1.4.-" evidence="8"/>
<protein>
    <recommendedName>
        <fullName evidence="8">Bifunctional uridylyltransferase/uridylyl-removing enzyme</fullName>
        <shortName evidence="8">UTase/UR</shortName>
    </recommendedName>
    <alternativeName>
        <fullName evidence="8">Bifunctional [protein-PII] modification enzyme</fullName>
    </alternativeName>
    <alternativeName>
        <fullName evidence="8">Bifunctional nitrogen sensor protein</fullName>
    </alternativeName>
    <domain>
        <recommendedName>
            <fullName evidence="8">[Protein-PII] uridylyltransferase</fullName>
            <shortName evidence="8">PII uridylyltransferase</shortName>
            <shortName evidence="8">UTase</shortName>
            <ecNumber evidence="8">2.7.7.59</ecNumber>
        </recommendedName>
    </domain>
    <domain>
        <recommendedName>
            <fullName evidence="8">[Protein-PII]-UMP uridylyl-removing enzyme</fullName>
            <shortName evidence="8">UR</shortName>
            <ecNumber evidence="8">3.1.4.-</ecNumber>
        </recommendedName>
    </domain>
</protein>
<dbReference type="InterPro" id="IPR002912">
    <property type="entry name" value="ACT_dom"/>
</dbReference>
<dbReference type="InterPro" id="IPR006674">
    <property type="entry name" value="HD_domain"/>
</dbReference>
<keyword evidence="12" id="KW-1185">Reference proteome</keyword>
<comment type="similarity">
    <text evidence="8">Belongs to the GlnD family.</text>
</comment>
<keyword evidence="5 8" id="KW-0460">Magnesium</keyword>
<evidence type="ECO:0000256" key="1">
    <source>
        <dbReference type="ARBA" id="ARBA00022679"/>
    </source>
</evidence>
<dbReference type="OrthoDB" id="9758038at2"/>
<evidence type="ECO:0000259" key="10">
    <source>
        <dbReference type="PROSITE" id="PS51831"/>
    </source>
</evidence>
<dbReference type="InterPro" id="IPR043519">
    <property type="entry name" value="NT_sf"/>
</dbReference>
<dbReference type="EMBL" id="SNZH01000006">
    <property type="protein sequence ID" value="TDR43896.1"/>
    <property type="molecule type" value="Genomic_DNA"/>
</dbReference>
<dbReference type="RefSeq" id="WP_133818650.1">
    <property type="nucleotide sequence ID" value="NZ_SNZH01000006.1"/>
</dbReference>
<dbReference type="PANTHER" id="PTHR47320">
    <property type="entry name" value="BIFUNCTIONAL URIDYLYLTRANSFERASE/URIDYLYL-REMOVING ENZYME"/>
    <property type="match status" value="1"/>
</dbReference>
<feature type="domain" description="ACT" evidence="9">
    <location>
        <begin position="704"/>
        <end position="786"/>
    </location>
</feature>
<comment type="activity regulation">
    <text evidence="8">Uridylyltransferase (UTase) activity is inhibited by glutamine, while glutamine activates uridylyl-removing (UR) activity.</text>
</comment>
<evidence type="ECO:0000256" key="2">
    <source>
        <dbReference type="ARBA" id="ARBA00022695"/>
    </source>
</evidence>
<dbReference type="Pfam" id="PF01909">
    <property type="entry name" value="NTP_transf_2"/>
    <property type="match status" value="1"/>
</dbReference>
<evidence type="ECO:0000256" key="3">
    <source>
        <dbReference type="ARBA" id="ARBA00022737"/>
    </source>
</evidence>
<dbReference type="SUPFAM" id="SSF55021">
    <property type="entry name" value="ACT-like"/>
    <property type="match status" value="2"/>
</dbReference>
<evidence type="ECO:0000256" key="7">
    <source>
        <dbReference type="ARBA" id="ARBA00047968"/>
    </source>
</evidence>
<keyword evidence="3" id="KW-0677">Repeat</keyword>
<keyword evidence="4 8" id="KW-0378">Hydrolase</keyword>
<comment type="caution">
    <text evidence="11">The sequence shown here is derived from an EMBL/GenBank/DDBJ whole genome shotgun (WGS) entry which is preliminary data.</text>
</comment>
<keyword evidence="1 8" id="KW-0808">Transferase</keyword>
<dbReference type="GO" id="GO:0008773">
    <property type="term" value="F:[protein-PII] uridylyltransferase activity"/>
    <property type="evidence" value="ECO:0007669"/>
    <property type="project" value="UniProtKB-UniRule"/>
</dbReference>
<feature type="region of interest" description="Uridylyltransferase" evidence="8">
    <location>
        <begin position="1"/>
        <end position="343"/>
    </location>
</feature>
<dbReference type="InterPro" id="IPR045865">
    <property type="entry name" value="ACT-like_dom_sf"/>
</dbReference>
<dbReference type="PROSITE" id="PS51671">
    <property type="entry name" value="ACT"/>
    <property type="match status" value="2"/>
</dbReference>
<reference evidence="11 12" key="1">
    <citation type="submission" date="2019-03" db="EMBL/GenBank/DDBJ databases">
        <title>Genomic Encyclopedia of Type Strains, Phase IV (KMG-IV): sequencing the most valuable type-strain genomes for metagenomic binning, comparative biology and taxonomic classification.</title>
        <authorList>
            <person name="Goeker M."/>
        </authorList>
    </citation>
    <scope>NUCLEOTIDE SEQUENCE [LARGE SCALE GENOMIC DNA]</scope>
    <source>
        <strain evidence="11 12">DSM 21667</strain>
    </source>
</reference>
<dbReference type="Gene3D" id="1.10.3090.10">
    <property type="entry name" value="cca-adding enzyme, domain 2"/>
    <property type="match status" value="1"/>
</dbReference>
<comment type="catalytic activity">
    <reaction evidence="8">
        <text>[protein-PII]-L-tyrosine + UTP = [protein-PII]-uridylyl-L-tyrosine + diphosphate</text>
        <dbReference type="Rhea" id="RHEA:13673"/>
        <dbReference type="Rhea" id="RHEA-COMP:12147"/>
        <dbReference type="Rhea" id="RHEA-COMP:12148"/>
        <dbReference type="ChEBI" id="CHEBI:33019"/>
        <dbReference type="ChEBI" id="CHEBI:46398"/>
        <dbReference type="ChEBI" id="CHEBI:46858"/>
        <dbReference type="ChEBI" id="CHEBI:90602"/>
        <dbReference type="EC" id="2.7.7.59"/>
    </reaction>
</comment>
<comment type="cofactor">
    <cofactor evidence="8">
        <name>Mg(2+)</name>
        <dbReference type="ChEBI" id="CHEBI:18420"/>
    </cofactor>
</comment>
<dbReference type="PROSITE" id="PS51831">
    <property type="entry name" value="HD"/>
    <property type="match status" value="1"/>
</dbReference>
<dbReference type="NCBIfam" id="TIGR01693">
    <property type="entry name" value="UTase_glnD"/>
    <property type="match status" value="1"/>
</dbReference>
<dbReference type="CDD" id="cd04900">
    <property type="entry name" value="ACT_UUR-like_1"/>
    <property type="match status" value="1"/>
</dbReference>
<proteinExistence type="inferred from homology"/>
<accession>A0A4R6YY71</accession>
<dbReference type="Pfam" id="PF08335">
    <property type="entry name" value="GlnD_UR_UTase"/>
    <property type="match status" value="1"/>
</dbReference>
<comment type="catalytic activity">
    <reaction evidence="7">
        <text>guanosine 3',5'-bis(diphosphate) + H2O = GDP + diphosphate + H(+)</text>
        <dbReference type="Rhea" id="RHEA:14253"/>
        <dbReference type="ChEBI" id="CHEBI:15377"/>
        <dbReference type="ChEBI" id="CHEBI:15378"/>
        <dbReference type="ChEBI" id="CHEBI:33019"/>
        <dbReference type="ChEBI" id="CHEBI:58189"/>
        <dbReference type="ChEBI" id="CHEBI:77828"/>
        <dbReference type="EC" id="3.1.7.2"/>
    </reaction>
</comment>
<keyword evidence="6 8" id="KW-0511">Multifunctional enzyme</keyword>
<organism evidence="11 12">
    <name type="scientific">Tahibacter aquaticus</name>
    <dbReference type="NCBI Taxonomy" id="520092"/>
    <lineage>
        <taxon>Bacteria</taxon>
        <taxon>Pseudomonadati</taxon>
        <taxon>Pseudomonadota</taxon>
        <taxon>Gammaproteobacteria</taxon>
        <taxon>Lysobacterales</taxon>
        <taxon>Rhodanobacteraceae</taxon>
        <taxon>Tahibacter</taxon>
    </lineage>
</organism>
<gene>
    <name evidence="8" type="primary">glnD</name>
    <name evidence="11" type="ORF">DFR29_10638</name>
</gene>
<dbReference type="GO" id="GO:0008893">
    <property type="term" value="F:guanosine-3',5'-bis(diphosphate) 3'-diphosphatase activity"/>
    <property type="evidence" value="ECO:0007669"/>
    <property type="project" value="UniProtKB-EC"/>
</dbReference>
<dbReference type="AlphaFoldDB" id="A0A4R6YY71"/>
<dbReference type="Gene3D" id="3.30.70.260">
    <property type="match status" value="1"/>
</dbReference>
<comment type="caution">
    <text evidence="8">Lacks conserved residue(s) required for the propagation of feature annotation.</text>
</comment>
<evidence type="ECO:0000256" key="6">
    <source>
        <dbReference type="ARBA" id="ARBA00023268"/>
    </source>
</evidence>
<evidence type="ECO:0000313" key="11">
    <source>
        <dbReference type="EMBL" id="TDR43896.1"/>
    </source>
</evidence>
<dbReference type="GO" id="GO:0008081">
    <property type="term" value="F:phosphoric diester hydrolase activity"/>
    <property type="evidence" value="ECO:0007669"/>
    <property type="project" value="UniProtKB-UniRule"/>
</dbReference>
<dbReference type="Proteomes" id="UP000295293">
    <property type="component" value="Unassembled WGS sequence"/>
</dbReference>
<dbReference type="InterPro" id="IPR010043">
    <property type="entry name" value="UTase/UR"/>
</dbReference>
<name>A0A4R6YY71_9GAMM</name>
<dbReference type="CDD" id="cd00077">
    <property type="entry name" value="HDc"/>
    <property type="match status" value="1"/>
</dbReference>
<feature type="domain" description="ACT" evidence="9">
    <location>
        <begin position="813"/>
        <end position="890"/>
    </location>
</feature>
<dbReference type="SUPFAM" id="SSF81593">
    <property type="entry name" value="Nucleotidyltransferase substrate binding subunit/domain"/>
    <property type="match status" value="1"/>
</dbReference>
<evidence type="ECO:0000256" key="8">
    <source>
        <dbReference type="HAMAP-Rule" id="MF_00277"/>
    </source>
</evidence>
<dbReference type="SUPFAM" id="SSF81301">
    <property type="entry name" value="Nucleotidyltransferase"/>
    <property type="match status" value="1"/>
</dbReference>
<evidence type="ECO:0000259" key="9">
    <source>
        <dbReference type="PROSITE" id="PS51671"/>
    </source>
</evidence>
<dbReference type="InterPro" id="IPR002934">
    <property type="entry name" value="Polymerase_NTP_transf_dom"/>
</dbReference>
<dbReference type="InterPro" id="IPR003607">
    <property type="entry name" value="HD/PDEase_dom"/>
</dbReference>
<dbReference type="PIRSF" id="PIRSF006288">
    <property type="entry name" value="PII_uridyltransf"/>
    <property type="match status" value="1"/>
</dbReference>
<comment type="function">
    <text evidence="8">Modifies, by uridylylation and deuridylylation, the PII regulatory proteins (GlnB and homologs), in response to the nitrogen status of the cell that GlnD senses through the glutamine level. Under low glutamine levels, catalyzes the conversion of the PII proteins and UTP to PII-UMP and PPi, while under higher glutamine levels, GlnD hydrolyzes PII-UMP to PII and UMP (deuridylylation). Thus, controls uridylylation state and activity of the PII proteins, and plays an important role in the regulation of nitrogen metabolism.</text>
</comment>
<dbReference type="SMART" id="SM00471">
    <property type="entry name" value="HDc"/>
    <property type="match status" value="1"/>
</dbReference>
<feature type="domain" description="HD" evidence="10">
    <location>
        <begin position="462"/>
        <end position="584"/>
    </location>
</feature>
<comment type="domain">
    <text evidence="8">Has four distinct domains: an N-terminal nucleotidyltransferase (NT) domain responsible for UTase activity, a central HD domain that encodes UR activity, and two C-terminal ACT domains that seem to have a role in glutamine sensing.</text>
</comment>
<dbReference type="Pfam" id="PF01966">
    <property type="entry name" value="HD"/>
    <property type="match status" value="1"/>
</dbReference>
<dbReference type="PANTHER" id="PTHR47320:SF1">
    <property type="entry name" value="BIFUNCTIONAL URIDYLYLTRANSFERASE_URIDYLYL-REMOVING ENZYME"/>
    <property type="match status" value="1"/>
</dbReference>
<keyword evidence="2 8" id="KW-0548">Nucleotidyltransferase</keyword>
<evidence type="ECO:0000313" key="12">
    <source>
        <dbReference type="Proteomes" id="UP000295293"/>
    </source>
</evidence>
<dbReference type="SUPFAM" id="SSF109604">
    <property type="entry name" value="HD-domain/PDEase-like"/>
    <property type="match status" value="1"/>
</dbReference>
<dbReference type="GO" id="GO:0006808">
    <property type="term" value="P:regulation of nitrogen utilization"/>
    <property type="evidence" value="ECO:0007669"/>
    <property type="project" value="UniProtKB-UniRule"/>
</dbReference>
<dbReference type="HAMAP" id="MF_00277">
    <property type="entry name" value="PII_uridylyl_transf"/>
    <property type="match status" value="1"/>
</dbReference>
<evidence type="ECO:0000256" key="4">
    <source>
        <dbReference type="ARBA" id="ARBA00022801"/>
    </source>
</evidence>
<sequence length="896" mass="99859">MSAIPARAPLPRLPAAVPRSGISAEARLALRQWLGDVDRWFAEAFRDGVAADELVRLRAGTLQNLLRHIWTAIVGEASGAALYAVGGFGRGEQFPQSDIDLLVLVDSTPQGSLTRSLETLFTCLWDFGLKPGHAVRTLQQCRDLAAEDASVYTSLLDGRRIAGSERFDPAWDALLADATLWPRLPYLAAKRAEQEQRHARYNDTAYNLEPNLKDGPGGLRSLHVIGWLARRLFGLRDWRELAAQGLLGTAEVAAVDAARAVLWRTRFALHLLARRPEERLLFDYQRELARRLGYEDEHAQNLGVEQFMQDYFRAAIVLERANAAFLQRCEEALAEPVLFAAEPVGEHFLAIGERLDLRDADLFVQRPAALIEIFIALAENPTLKGLRAQALTRLQAAVEIHADSLRDDAAVQAAFLRLLRLGAAAVPALARMSRHGLLAQYLPAFGKVVGRMQYDLFHVYTVDEHTLRVLRIVARFAQVDSSREFALGHEVYQRVSRPELLLLAALFHDIAKGRGGDHSELGEVEARAFCYRLGLPAADAELVAWLVRWHLLMSVTAQRQDITDPDIVHRFAVQVGEWDRLDLLYLLTCADIAGTSPKLWNSWKDRLLADLYVAARYVLRAGLERPPQTAAQVAECQAQALEILRADGVGDGRVLDLWAGFPEQAFLRYHPEQIAWQTRLILDADSADLPLLAIQSDGVRGGSEIFVYAADRDGLFATVAACLDRLNLSVQEARVLTTASGMSLDTLLVLDTQGRALDDAERVERVRRELMRSLQQQPYRPQLAKRPLARPLRHFHMVPRIAFRADAATRRTQLSLVCSDRPGLLALVALVLRERQVRIHDARIATFGERAEDFFQITDQNDRPLTSAAEQALLQALLARLDSSAANTTKESHAST</sequence>
<dbReference type="InterPro" id="IPR013546">
    <property type="entry name" value="PII_UdlTrfase/GS_AdlTrfase"/>
</dbReference>